<comment type="caution">
    <text evidence="6">The sequence shown here is derived from an EMBL/GenBank/DDBJ whole genome shotgun (WGS) entry which is preliminary data.</text>
</comment>
<dbReference type="InterPro" id="IPR052295">
    <property type="entry name" value="Odorant-binding_protein"/>
</dbReference>
<gene>
    <name evidence="6" type="ORF">QLX08_008481</name>
</gene>
<dbReference type="Gene3D" id="1.10.238.20">
    <property type="entry name" value="Pheromone/general odorant binding protein domain"/>
    <property type="match status" value="1"/>
</dbReference>
<comment type="similarity">
    <text evidence="2">Belongs to the PBP/GOBP family.</text>
</comment>
<sequence length="242" mass="28280">MKNFIFFALCCILFLHKGVSLKCRSGNQQVNMQFQKVLKTCRDRYINSNTDNENSSSTDDDSSESDSASGEEVYDKHFFYKNDDGPSHNQSTNNHRYRNSDDRSTRGNIKHIRGTNNRNSWNSGDSRNKKSDFDNGDMNNEDTRFNNNNNNNNNDQQQDCIMQCFFNELDAVDQKGFPEKNLVVSLMVQNIQDPELKDFIEESITECFRYLESNKREKCEFSQNLLICLGEKEQQKCEDWEN</sequence>
<evidence type="ECO:0000313" key="7">
    <source>
        <dbReference type="Proteomes" id="UP001432146"/>
    </source>
</evidence>
<evidence type="ECO:0000256" key="3">
    <source>
        <dbReference type="ARBA" id="ARBA00022525"/>
    </source>
</evidence>
<evidence type="ECO:0000256" key="1">
    <source>
        <dbReference type="ARBA" id="ARBA00004613"/>
    </source>
</evidence>
<dbReference type="Proteomes" id="UP001432146">
    <property type="component" value="Unassembled WGS sequence"/>
</dbReference>
<evidence type="ECO:0000256" key="5">
    <source>
        <dbReference type="SAM" id="SignalP"/>
    </source>
</evidence>
<keyword evidence="7" id="KW-1185">Reference proteome</keyword>
<dbReference type="GO" id="GO:0005549">
    <property type="term" value="F:odorant binding"/>
    <property type="evidence" value="ECO:0007669"/>
    <property type="project" value="InterPro"/>
</dbReference>
<evidence type="ECO:0000256" key="2">
    <source>
        <dbReference type="ARBA" id="ARBA00008098"/>
    </source>
</evidence>
<reference evidence="6 7" key="1">
    <citation type="submission" date="2024-05" db="EMBL/GenBank/DDBJ databases">
        <title>The nuclear and mitochondrial genome assemblies of Tetragonisca angustula (Apidae: Meliponini), a tiny yet remarkable pollinator in the Neotropics.</title>
        <authorList>
            <person name="Ferrari R."/>
            <person name="Ricardo P.C."/>
            <person name="Dias F.C."/>
            <person name="Araujo N.S."/>
            <person name="Soares D.O."/>
            <person name="Zhou Q.-S."/>
            <person name="Zhu C.-D."/>
            <person name="Coutinho L."/>
            <person name="Airas M.C."/>
            <person name="Batista T.M."/>
        </authorList>
    </citation>
    <scope>NUCLEOTIDE SEQUENCE [LARGE SCALE GENOMIC DNA]</scope>
    <source>
        <strain evidence="6">ASF017062</strain>
        <tissue evidence="6">Abdomen</tissue>
    </source>
</reference>
<keyword evidence="5" id="KW-0732">Signal</keyword>
<feature type="signal peptide" evidence="5">
    <location>
        <begin position="1"/>
        <end position="20"/>
    </location>
</feature>
<proteinExistence type="inferred from homology"/>
<accession>A0AAW0ZKJ4</accession>
<dbReference type="InterPro" id="IPR036728">
    <property type="entry name" value="PBP_GOBP_sf"/>
</dbReference>
<dbReference type="GO" id="GO:0005576">
    <property type="term" value="C:extracellular region"/>
    <property type="evidence" value="ECO:0007669"/>
    <property type="project" value="UniProtKB-SubCell"/>
</dbReference>
<evidence type="ECO:0000256" key="4">
    <source>
        <dbReference type="SAM" id="MobiDB-lite"/>
    </source>
</evidence>
<dbReference type="Pfam" id="PF01395">
    <property type="entry name" value="PBP_GOBP"/>
    <property type="match status" value="1"/>
</dbReference>
<evidence type="ECO:0000313" key="6">
    <source>
        <dbReference type="EMBL" id="KAK9297946.1"/>
    </source>
</evidence>
<dbReference type="EMBL" id="JAWNGG020000182">
    <property type="protein sequence ID" value="KAK9297946.1"/>
    <property type="molecule type" value="Genomic_DNA"/>
</dbReference>
<dbReference type="PANTHER" id="PTHR21066:SF9">
    <property type="entry name" value="ODORANT-BINDING PROTEIN 59A"/>
    <property type="match status" value="1"/>
</dbReference>
<keyword evidence="3" id="KW-0964">Secreted</keyword>
<evidence type="ECO:0008006" key="8">
    <source>
        <dbReference type="Google" id="ProtNLM"/>
    </source>
</evidence>
<protein>
    <recommendedName>
        <fullName evidence="8">General odorant-binding protein 71</fullName>
    </recommendedName>
</protein>
<dbReference type="AlphaFoldDB" id="A0AAW0ZKJ4"/>
<name>A0AAW0ZKJ4_9HYME</name>
<feature type="compositionally biased region" description="Low complexity" evidence="4">
    <location>
        <begin position="48"/>
        <end position="57"/>
    </location>
</feature>
<dbReference type="SUPFAM" id="SSF47565">
    <property type="entry name" value="Insect pheromone/odorant-binding proteins"/>
    <property type="match status" value="1"/>
</dbReference>
<dbReference type="PANTHER" id="PTHR21066">
    <property type="entry name" value="ODORANT-BINDING PROTEIN 59A-RELATED"/>
    <property type="match status" value="1"/>
</dbReference>
<feature type="region of interest" description="Disordered" evidence="4">
    <location>
        <begin position="48"/>
        <end position="154"/>
    </location>
</feature>
<organism evidence="6 7">
    <name type="scientific">Tetragonisca angustula</name>
    <dbReference type="NCBI Taxonomy" id="166442"/>
    <lineage>
        <taxon>Eukaryota</taxon>
        <taxon>Metazoa</taxon>
        <taxon>Ecdysozoa</taxon>
        <taxon>Arthropoda</taxon>
        <taxon>Hexapoda</taxon>
        <taxon>Insecta</taxon>
        <taxon>Pterygota</taxon>
        <taxon>Neoptera</taxon>
        <taxon>Endopterygota</taxon>
        <taxon>Hymenoptera</taxon>
        <taxon>Apocrita</taxon>
        <taxon>Aculeata</taxon>
        <taxon>Apoidea</taxon>
        <taxon>Anthophila</taxon>
        <taxon>Apidae</taxon>
        <taxon>Tetragonisca</taxon>
    </lineage>
</organism>
<comment type="subcellular location">
    <subcellularLocation>
        <location evidence="1">Secreted</location>
    </subcellularLocation>
</comment>
<feature type="compositionally biased region" description="Polar residues" evidence="4">
    <location>
        <begin position="114"/>
        <end position="125"/>
    </location>
</feature>
<feature type="chain" id="PRO_5043855759" description="General odorant-binding protein 71" evidence="5">
    <location>
        <begin position="21"/>
        <end position="242"/>
    </location>
</feature>
<feature type="compositionally biased region" description="Basic and acidic residues" evidence="4">
    <location>
        <begin position="73"/>
        <end position="86"/>
    </location>
</feature>
<dbReference type="InterPro" id="IPR006170">
    <property type="entry name" value="PBP/GOBP"/>
</dbReference>